<keyword evidence="1" id="KW-0378">Hydrolase</keyword>
<accession>A0A378VYL5</accession>
<name>A0A378VYL5_NEIGO</name>
<keyword evidence="1" id="KW-0645">Protease</keyword>
<gene>
    <name evidence="1" type="primary">lon_4</name>
    <name evidence="1" type="ORF">NCTC11421_01595</name>
</gene>
<sequence length="101" mass="11742">MQLKLAQRQQILEIPEIGKRMEFLLAKLESELDIMQAEKRIRGRVKRQMEKSQREYYLNEQIKAIHKELGEEDENGELDALEAGIKKAGMTKEAEENACPN</sequence>
<dbReference type="GO" id="GO:0004252">
    <property type="term" value="F:serine-type endopeptidase activity"/>
    <property type="evidence" value="ECO:0007669"/>
    <property type="project" value="UniProtKB-EC"/>
</dbReference>
<dbReference type="GO" id="GO:0006508">
    <property type="term" value="P:proteolysis"/>
    <property type="evidence" value="ECO:0007669"/>
    <property type="project" value="UniProtKB-KW"/>
</dbReference>
<dbReference type="EMBL" id="UGRI01000001">
    <property type="protein sequence ID" value="SUA21684.1"/>
    <property type="molecule type" value="Genomic_DNA"/>
</dbReference>
<evidence type="ECO:0000313" key="1">
    <source>
        <dbReference type="EMBL" id="SUA21684.1"/>
    </source>
</evidence>
<organism evidence="1">
    <name type="scientific">Neisseria gonorrhoeae</name>
    <dbReference type="NCBI Taxonomy" id="485"/>
    <lineage>
        <taxon>Bacteria</taxon>
        <taxon>Pseudomonadati</taxon>
        <taxon>Pseudomonadota</taxon>
        <taxon>Betaproteobacteria</taxon>
        <taxon>Neisseriales</taxon>
        <taxon>Neisseriaceae</taxon>
        <taxon>Neisseria</taxon>
    </lineage>
</organism>
<reference evidence="1" key="1">
    <citation type="submission" date="2018-06" db="EMBL/GenBank/DDBJ databases">
        <authorList>
            <consortium name="Pathogen Informatics"/>
            <person name="Doyle S."/>
        </authorList>
    </citation>
    <scope>NUCLEOTIDE SEQUENCE [LARGE SCALE GENOMIC DNA]</scope>
    <source>
        <strain evidence="1">NCTC11421</strain>
    </source>
</reference>
<dbReference type="Gene3D" id="1.20.58.1480">
    <property type="match status" value="1"/>
</dbReference>
<dbReference type="EC" id="3.4.21.53" evidence="1"/>
<dbReference type="AlphaFoldDB" id="A0A378VYL5"/>
<protein>
    <submittedName>
        <fullName evidence="1">ATP-dependent Lon protease</fullName>
        <ecNumber evidence="1">3.4.21.53</ecNumber>
    </submittedName>
</protein>
<proteinExistence type="predicted"/>